<evidence type="ECO:0000259" key="7">
    <source>
        <dbReference type="Pfam" id="PF02782"/>
    </source>
</evidence>
<dbReference type="InterPro" id="IPR050406">
    <property type="entry name" value="FGGY_Carb_Kinase"/>
</dbReference>
<dbReference type="Proteomes" id="UP000176101">
    <property type="component" value="Unassembled WGS sequence"/>
</dbReference>
<dbReference type="PROSITE" id="PS00445">
    <property type="entry name" value="FGGY_KINASES_2"/>
    <property type="match status" value="1"/>
</dbReference>
<proteinExistence type="inferred from homology"/>
<dbReference type="Pfam" id="PF02782">
    <property type="entry name" value="FGGY_C"/>
    <property type="match status" value="1"/>
</dbReference>
<dbReference type="SUPFAM" id="SSF53067">
    <property type="entry name" value="Actin-like ATPase domain"/>
    <property type="match status" value="2"/>
</dbReference>
<comment type="similarity">
    <text evidence="1 5">Belongs to the FGGY kinase family.</text>
</comment>
<evidence type="ECO:0000259" key="6">
    <source>
        <dbReference type="Pfam" id="PF00370"/>
    </source>
</evidence>
<dbReference type="PATRIC" id="fig|1075402.3.peg.3137"/>
<dbReference type="GO" id="GO:0016773">
    <property type="term" value="F:phosphotransferase activity, alcohol group as acceptor"/>
    <property type="evidence" value="ECO:0007669"/>
    <property type="project" value="InterPro"/>
</dbReference>
<dbReference type="Gene3D" id="3.30.420.40">
    <property type="match status" value="2"/>
</dbReference>
<dbReference type="GO" id="GO:0016301">
    <property type="term" value="F:kinase activity"/>
    <property type="evidence" value="ECO:0007669"/>
    <property type="project" value="UniProtKB-KW"/>
</dbReference>
<dbReference type="CDD" id="cd07804">
    <property type="entry name" value="ASKHA_NBD_FGGY_RrXK-like"/>
    <property type="match status" value="1"/>
</dbReference>
<evidence type="ECO:0000256" key="3">
    <source>
        <dbReference type="ARBA" id="ARBA00022679"/>
    </source>
</evidence>
<dbReference type="InterPro" id="IPR018483">
    <property type="entry name" value="Carb_kinase_FGGY_CS"/>
</dbReference>
<dbReference type="PIRSF" id="PIRSF000538">
    <property type="entry name" value="GlpK"/>
    <property type="match status" value="1"/>
</dbReference>
<dbReference type="Pfam" id="PF00370">
    <property type="entry name" value="FGGY_N"/>
    <property type="match status" value="1"/>
</dbReference>
<dbReference type="InterPro" id="IPR000577">
    <property type="entry name" value="Carb_kinase_FGGY"/>
</dbReference>
<reference evidence="8 9" key="1">
    <citation type="journal article" date="2016" name="Front. Microbiol.">
        <title>Comparative Genomics Analysis of Streptomyces Species Reveals Their Adaptation to the Marine Environment and Their Diversity at the Genomic Level.</title>
        <authorList>
            <person name="Tian X."/>
            <person name="Zhang Z."/>
            <person name="Yang T."/>
            <person name="Chen M."/>
            <person name="Li J."/>
            <person name="Chen F."/>
            <person name="Yang J."/>
            <person name="Li W."/>
            <person name="Zhang B."/>
            <person name="Zhang Z."/>
            <person name="Wu J."/>
            <person name="Zhang C."/>
            <person name="Long L."/>
            <person name="Xiao J."/>
        </authorList>
    </citation>
    <scope>NUCLEOTIDE SEQUENCE [LARGE SCALE GENOMIC DNA]</scope>
    <source>
        <strain evidence="8 9">SCSIO 02100</strain>
    </source>
</reference>
<dbReference type="PANTHER" id="PTHR43095:SF5">
    <property type="entry name" value="XYLULOSE KINASE"/>
    <property type="match status" value="1"/>
</dbReference>
<evidence type="ECO:0000256" key="4">
    <source>
        <dbReference type="ARBA" id="ARBA00022777"/>
    </source>
</evidence>
<dbReference type="OrthoDB" id="9782710at2"/>
<dbReference type="STRING" id="1075402.AN216_04790"/>
<keyword evidence="3 5" id="KW-0808">Transferase</keyword>
<evidence type="ECO:0000256" key="2">
    <source>
        <dbReference type="ARBA" id="ARBA00022629"/>
    </source>
</evidence>
<keyword evidence="9" id="KW-1185">Reference proteome</keyword>
<dbReference type="InterPro" id="IPR018484">
    <property type="entry name" value="FGGY_N"/>
</dbReference>
<dbReference type="PANTHER" id="PTHR43095">
    <property type="entry name" value="SUGAR KINASE"/>
    <property type="match status" value="1"/>
</dbReference>
<evidence type="ECO:0000313" key="9">
    <source>
        <dbReference type="Proteomes" id="UP000176101"/>
    </source>
</evidence>
<comment type="caution">
    <text evidence="8">The sequence shown here is derived from an EMBL/GenBank/DDBJ whole genome shotgun (WGS) entry which is preliminary data.</text>
</comment>
<gene>
    <name evidence="8" type="ORF">AN216_04790</name>
</gene>
<sequence>MREALVMGIDIGTSSSKGILVRAADGEVVASAVREHRTDTPRPGWFEHDAERVWWADFEALARELLDGASDGGGDSNGHAGEGADRRAALGGVCVSGIGPCLLPADADGRPLRPAILYGVDTRAGEQIAEQTERYGAERVLERCGSPLTSQAVGPKLAWLRQREPETYARTRRWFMASSWLAHRLTGAYVLDHHSASQCTPLYDLRERGWIGDWCEEVAPGLEWPELVWPADRVGTVTDAAAEATGIPAGTPVMAGTVDAWAESTGVGATGEGDLMLMYGTTMFLVNVVRQPVPDSRLWSTSGAFEGTYCLAGGMATSGAVTGWLRDLTGADYATLTAEAGALPPGAEGLLMLPYFAGERTPVFDPDARGVLAGLTLRHGRAHLYRAALEATAYGIRHNLAAMAEAGGDLRRLVAVGGGARELWTRIVSDVTGLEQQLPRHTIGAAYGDAFLAAVGAGLAERADIESWNPIESTVTPDPALAAVYDELYEHYLALYPATREVAHALARRQHADAEGEGAAARDA</sequence>
<dbReference type="InterPro" id="IPR043129">
    <property type="entry name" value="ATPase_NBD"/>
</dbReference>
<feature type="domain" description="Carbohydrate kinase FGGY N-terminal" evidence="6">
    <location>
        <begin position="6"/>
        <end position="261"/>
    </location>
</feature>
<evidence type="ECO:0000256" key="1">
    <source>
        <dbReference type="ARBA" id="ARBA00009156"/>
    </source>
</evidence>
<dbReference type="InterPro" id="IPR018485">
    <property type="entry name" value="FGGY_C"/>
</dbReference>
<keyword evidence="4 5" id="KW-0418">Kinase</keyword>
<organism evidence="8 9">
    <name type="scientific">Streptomyces oceani</name>
    <dbReference type="NCBI Taxonomy" id="1075402"/>
    <lineage>
        <taxon>Bacteria</taxon>
        <taxon>Bacillati</taxon>
        <taxon>Actinomycetota</taxon>
        <taxon>Actinomycetes</taxon>
        <taxon>Kitasatosporales</taxon>
        <taxon>Streptomycetaceae</taxon>
        <taxon>Streptomyces</taxon>
    </lineage>
</organism>
<dbReference type="RefSeq" id="WP_070195384.1">
    <property type="nucleotide sequence ID" value="NZ_LJGU01000108.1"/>
</dbReference>
<evidence type="ECO:0000256" key="5">
    <source>
        <dbReference type="RuleBase" id="RU003733"/>
    </source>
</evidence>
<keyword evidence="2" id="KW-0119">Carbohydrate metabolism</keyword>
<name>A0A1E7KM23_9ACTN</name>
<evidence type="ECO:0000313" key="8">
    <source>
        <dbReference type="EMBL" id="OEV04995.1"/>
    </source>
</evidence>
<dbReference type="EMBL" id="LJGU01000108">
    <property type="protein sequence ID" value="OEV04995.1"/>
    <property type="molecule type" value="Genomic_DNA"/>
</dbReference>
<protein>
    <submittedName>
        <fullName evidence="8">Sugar kinase</fullName>
    </submittedName>
</protein>
<dbReference type="AlphaFoldDB" id="A0A1E7KM23"/>
<keyword evidence="2" id="KW-0859">Xylose metabolism</keyword>
<feature type="domain" description="Carbohydrate kinase FGGY C-terminal" evidence="7">
    <location>
        <begin position="276"/>
        <end position="456"/>
    </location>
</feature>
<dbReference type="GO" id="GO:0042732">
    <property type="term" value="P:D-xylose metabolic process"/>
    <property type="evidence" value="ECO:0007669"/>
    <property type="project" value="UniProtKB-KW"/>
</dbReference>
<accession>A0A1E7KM23</accession>